<proteinExistence type="predicted"/>
<gene>
    <name evidence="1" type="ORF">LMH87_005012</name>
</gene>
<name>A0A9W8UQ63_AKAMU</name>
<dbReference type="AlphaFoldDB" id="A0A9W8UQ63"/>
<dbReference type="RefSeq" id="XP_056058186.1">
    <property type="nucleotide sequence ID" value="XM_056202652.1"/>
</dbReference>
<dbReference type="EMBL" id="JAJHUN010000001">
    <property type="protein sequence ID" value="KAJ4163271.1"/>
    <property type="molecule type" value="Genomic_DNA"/>
</dbReference>
<reference evidence="1" key="1">
    <citation type="journal article" date="2023" name="Access Microbiol">
        <title>De-novo genome assembly for Akanthomyces muscarius, a biocontrol agent of insect agricultural pests.</title>
        <authorList>
            <person name="Erdos Z."/>
            <person name="Studholme D.J."/>
            <person name="Raymond B."/>
            <person name="Sharma M."/>
        </authorList>
    </citation>
    <scope>NUCLEOTIDE SEQUENCE</scope>
    <source>
        <strain evidence="1">Ve6</strain>
    </source>
</reference>
<protein>
    <submittedName>
        <fullName evidence="1">Uncharacterized protein</fullName>
    </submittedName>
</protein>
<dbReference type="KEGG" id="amus:LMH87_005012"/>
<keyword evidence="2" id="KW-1185">Reference proteome</keyword>
<organism evidence="1 2">
    <name type="scientific">Akanthomyces muscarius</name>
    <name type="common">Entomopathogenic fungus</name>
    <name type="synonym">Lecanicillium muscarium</name>
    <dbReference type="NCBI Taxonomy" id="2231603"/>
    <lineage>
        <taxon>Eukaryota</taxon>
        <taxon>Fungi</taxon>
        <taxon>Dikarya</taxon>
        <taxon>Ascomycota</taxon>
        <taxon>Pezizomycotina</taxon>
        <taxon>Sordariomycetes</taxon>
        <taxon>Hypocreomycetidae</taxon>
        <taxon>Hypocreales</taxon>
        <taxon>Cordycipitaceae</taxon>
        <taxon>Akanthomyces</taxon>
    </lineage>
</organism>
<sequence>MNSRTIKHEVPRIMSMQCTELKLVAKPGTHLVLEDRKKDKPKTPHRPSNQNVVVFFKYMAVYNQLRPSLIPPDDAPGRVHPWLVEPGLHSMEVYLDILKPWPAQPLRRYMCRVRHVLRMKDPEYNTVGPRPRRVDCTRWEPRDVCFTLLSYAEHHAVSSEFRLLGLQPGATHLAVTPVGMLNMATADGLARIAACGHLRVVGGEDEPCKAKYQGSALPPGVKRIGSGGIEKWALPSTSPGAKKGGLSLDDTGFVRLPWECEGQSLADASLME</sequence>
<evidence type="ECO:0000313" key="2">
    <source>
        <dbReference type="Proteomes" id="UP001144673"/>
    </source>
</evidence>
<accession>A0A9W8UQ63</accession>
<dbReference type="GeneID" id="80892171"/>
<dbReference type="Proteomes" id="UP001144673">
    <property type="component" value="Chromosome 1"/>
</dbReference>
<comment type="caution">
    <text evidence="1">The sequence shown here is derived from an EMBL/GenBank/DDBJ whole genome shotgun (WGS) entry which is preliminary data.</text>
</comment>
<evidence type="ECO:0000313" key="1">
    <source>
        <dbReference type="EMBL" id="KAJ4163271.1"/>
    </source>
</evidence>